<dbReference type="SUPFAM" id="SSF52540">
    <property type="entry name" value="P-loop containing nucleoside triphosphate hydrolases"/>
    <property type="match status" value="1"/>
</dbReference>
<gene>
    <name evidence="6" type="ORF">PLOB_00013217</name>
</gene>
<accession>A0ABN8R3X9</accession>
<keyword evidence="2" id="KW-0238">DNA-binding</keyword>
<keyword evidence="7" id="KW-1185">Reference proteome</keyword>
<organism evidence="6 7">
    <name type="scientific">Porites lobata</name>
    <dbReference type="NCBI Taxonomy" id="104759"/>
    <lineage>
        <taxon>Eukaryota</taxon>
        <taxon>Metazoa</taxon>
        <taxon>Cnidaria</taxon>
        <taxon>Anthozoa</taxon>
        <taxon>Hexacorallia</taxon>
        <taxon>Scleractinia</taxon>
        <taxon>Fungiina</taxon>
        <taxon>Poritidae</taxon>
        <taxon>Porites</taxon>
    </lineage>
</organism>
<evidence type="ECO:0000256" key="1">
    <source>
        <dbReference type="ARBA" id="ARBA00005446"/>
    </source>
</evidence>
<evidence type="ECO:0000313" key="7">
    <source>
        <dbReference type="Proteomes" id="UP001159405"/>
    </source>
</evidence>
<name>A0ABN8R3X9_9CNID</name>
<comment type="caution">
    <text evidence="6">The sequence shown here is derived from an EMBL/GenBank/DDBJ whole genome shotgun (WGS) entry which is preliminary data.</text>
</comment>
<evidence type="ECO:0000313" key="6">
    <source>
        <dbReference type="EMBL" id="CAH3172785.1"/>
    </source>
</evidence>
<evidence type="ECO:0000256" key="3">
    <source>
        <dbReference type="ARBA" id="ARBA00023235"/>
    </source>
</evidence>
<sequence>MKKEESQRLSAKHNQISRQQFKTVFGYHTFHGWEIDTVNAILSKNYCVVLMPTGGEKTVCYTVLRFIPPGVTIAVTPLIALIVDQCNACIGLDLMCYLLSSMEDKGKMEFISTLNDNMVHQLCVRVLSRGVQSMEYIDRLVIMEDGDDDDNVRRLHLRTVDVQSLHSGNQHQTGAIADTVNLWLERLRTNAVDKESVTQRVDILKNCVCIQKYSNCALGMTVRIPVHLPSAKLLTDNLAWKCNGKVATTSVVIQVRRQYPSLTGIYMGFRPQ</sequence>
<dbReference type="Proteomes" id="UP001159405">
    <property type="component" value="Unassembled WGS sequence"/>
</dbReference>
<evidence type="ECO:0000256" key="4">
    <source>
        <dbReference type="ARBA" id="ARBA00034617"/>
    </source>
</evidence>
<keyword evidence="3" id="KW-0413">Isomerase</keyword>
<protein>
    <recommendedName>
        <fullName evidence="5">DNA 3'-5' helicase</fullName>
        <ecNumber evidence="5">5.6.2.4</ecNumber>
    </recommendedName>
</protein>
<reference evidence="6 7" key="1">
    <citation type="submission" date="2022-05" db="EMBL/GenBank/DDBJ databases">
        <authorList>
            <consortium name="Genoscope - CEA"/>
            <person name="William W."/>
        </authorList>
    </citation>
    <scope>NUCLEOTIDE SEQUENCE [LARGE SCALE GENOMIC DNA]</scope>
</reference>
<proteinExistence type="inferred from homology"/>
<comment type="catalytic activity">
    <reaction evidence="4">
        <text>Couples ATP hydrolysis with the unwinding of duplex DNA by translocating in the 3'-5' direction.</text>
        <dbReference type="EC" id="5.6.2.4"/>
    </reaction>
</comment>
<dbReference type="InterPro" id="IPR027417">
    <property type="entry name" value="P-loop_NTPase"/>
</dbReference>
<evidence type="ECO:0000256" key="5">
    <source>
        <dbReference type="ARBA" id="ARBA00034808"/>
    </source>
</evidence>
<dbReference type="PANTHER" id="PTHR13710">
    <property type="entry name" value="DNA HELICASE RECQ FAMILY MEMBER"/>
    <property type="match status" value="1"/>
</dbReference>
<comment type="similarity">
    <text evidence="1">Belongs to the helicase family. RecQ subfamily.</text>
</comment>
<dbReference type="PANTHER" id="PTHR13710:SF105">
    <property type="entry name" value="ATP-DEPENDENT DNA HELICASE Q1"/>
    <property type="match status" value="1"/>
</dbReference>
<dbReference type="EMBL" id="CALNXK010000176">
    <property type="protein sequence ID" value="CAH3172785.1"/>
    <property type="molecule type" value="Genomic_DNA"/>
</dbReference>
<dbReference type="Gene3D" id="3.40.50.300">
    <property type="entry name" value="P-loop containing nucleotide triphosphate hydrolases"/>
    <property type="match status" value="1"/>
</dbReference>
<evidence type="ECO:0000256" key="2">
    <source>
        <dbReference type="ARBA" id="ARBA00023125"/>
    </source>
</evidence>
<dbReference type="EC" id="5.6.2.4" evidence="5"/>